<evidence type="ECO:0000256" key="2">
    <source>
        <dbReference type="ARBA" id="ARBA00023002"/>
    </source>
</evidence>
<dbReference type="InterPro" id="IPR002563">
    <property type="entry name" value="Flavin_Rdtase-like_dom"/>
</dbReference>
<dbReference type="SMART" id="SM00903">
    <property type="entry name" value="Flavin_Reduct"/>
    <property type="match status" value="1"/>
</dbReference>
<feature type="domain" description="Flavin reductase like" evidence="3">
    <location>
        <begin position="15"/>
        <end position="160"/>
    </location>
</feature>
<evidence type="ECO:0000313" key="4">
    <source>
        <dbReference type="EMBL" id="KAF0845437.1"/>
    </source>
</evidence>
<keyword evidence="2" id="KW-0560">Oxidoreductase</keyword>
<dbReference type="InterPro" id="IPR050268">
    <property type="entry name" value="NADH-dep_flavin_reductase"/>
</dbReference>
<sequence>MSADSEPTDAFDAVIAAADAPVWIVTTVAEDRRAGCLVGFATQASINPRRFLVALSESNHTYETVAAATHLAVHLLTADHFELARLFATTTGDDTDKFARCDWHAGPYGLPILAGAAGWFAGEIIERVDLGDHLGVVLAPVAAAAPSTDRAILHLGAVAELTPGHPA</sequence>
<dbReference type="Gene3D" id="2.30.110.10">
    <property type="entry name" value="Electron Transport, Fmn-binding Protein, Chain A"/>
    <property type="match status" value="1"/>
</dbReference>
<proteinExistence type="inferred from homology"/>
<dbReference type="InterPro" id="IPR012349">
    <property type="entry name" value="Split_barrel_FMN-bd"/>
</dbReference>
<reference evidence="4 5" key="1">
    <citation type="submission" date="2019-07" db="EMBL/GenBank/DDBJ databases">
        <title>Genomic Encyclopedia of Type Strains, Phase IV (KMG-IV): sequencing the most valuable type-strain genomes for metagenomic binning, comparative biology and taxonomic classification.</title>
        <authorList>
            <person name="Goeker M."/>
        </authorList>
    </citation>
    <scope>NUCLEOTIDE SEQUENCE [LARGE SCALE GENOMIC DNA]</scope>
    <source>
        <strain evidence="4 5">DSM 44831</strain>
    </source>
</reference>
<organism evidence="4 5">
    <name type="scientific">Nocardia caishijiensis</name>
    <dbReference type="NCBI Taxonomy" id="184756"/>
    <lineage>
        <taxon>Bacteria</taxon>
        <taxon>Bacillati</taxon>
        <taxon>Actinomycetota</taxon>
        <taxon>Actinomycetes</taxon>
        <taxon>Mycobacteriales</taxon>
        <taxon>Nocardiaceae</taxon>
        <taxon>Nocardia</taxon>
    </lineage>
</organism>
<dbReference type="EMBL" id="VMSD01000007">
    <property type="protein sequence ID" value="KAF0845437.1"/>
    <property type="molecule type" value="Genomic_DNA"/>
</dbReference>
<dbReference type="SUPFAM" id="SSF50475">
    <property type="entry name" value="FMN-binding split barrel"/>
    <property type="match status" value="1"/>
</dbReference>
<keyword evidence="5" id="KW-1185">Reference proteome</keyword>
<evidence type="ECO:0000313" key="5">
    <source>
        <dbReference type="Proteomes" id="UP000798951"/>
    </source>
</evidence>
<name>A0ABQ6YI24_9NOCA</name>
<dbReference type="PANTHER" id="PTHR30466:SF15">
    <property type="entry name" value="POSSIBLE OXIDOREDUCTASE"/>
    <property type="match status" value="1"/>
</dbReference>
<dbReference type="RefSeq" id="WP_067986203.1">
    <property type="nucleotide sequence ID" value="NZ_VMSD01000007.1"/>
</dbReference>
<comment type="similarity">
    <text evidence="1">Belongs to the non-flavoprotein flavin reductase family.</text>
</comment>
<dbReference type="Proteomes" id="UP000798951">
    <property type="component" value="Unassembled WGS sequence"/>
</dbReference>
<evidence type="ECO:0000256" key="1">
    <source>
        <dbReference type="ARBA" id="ARBA00008898"/>
    </source>
</evidence>
<accession>A0ABQ6YI24</accession>
<dbReference type="PANTHER" id="PTHR30466">
    <property type="entry name" value="FLAVIN REDUCTASE"/>
    <property type="match status" value="1"/>
</dbReference>
<protein>
    <submittedName>
        <fullName evidence="4">Flavin reductase (DIM6/NTAB) family NADH-FMN oxidoreductase RutF</fullName>
    </submittedName>
</protein>
<evidence type="ECO:0000259" key="3">
    <source>
        <dbReference type="SMART" id="SM00903"/>
    </source>
</evidence>
<dbReference type="Pfam" id="PF01613">
    <property type="entry name" value="Flavin_Reduct"/>
    <property type="match status" value="1"/>
</dbReference>
<gene>
    <name evidence="4" type="ORF">FNL39_10738</name>
</gene>
<comment type="caution">
    <text evidence="4">The sequence shown here is derived from an EMBL/GenBank/DDBJ whole genome shotgun (WGS) entry which is preliminary data.</text>
</comment>